<protein>
    <submittedName>
        <fullName evidence="1">Uncharacterized protein</fullName>
    </submittedName>
</protein>
<dbReference type="Gramene" id="KQL04114">
    <property type="protein sequence ID" value="KQL04114"/>
    <property type="gene ID" value="SETIT_005597mg"/>
</dbReference>
<dbReference type="EMBL" id="AGNK02002824">
    <property type="status" value="NOT_ANNOTATED_CDS"/>
    <property type="molecule type" value="Genomic_DNA"/>
</dbReference>
<reference evidence="1" key="2">
    <citation type="submission" date="2018-08" db="UniProtKB">
        <authorList>
            <consortium name="EnsemblPlants"/>
        </authorList>
    </citation>
    <scope>IDENTIFICATION</scope>
    <source>
        <strain evidence="1">Yugu1</strain>
    </source>
</reference>
<proteinExistence type="predicted"/>
<accession>K3XUJ0</accession>
<dbReference type="EnsemblPlants" id="KQL04114">
    <property type="protein sequence ID" value="KQL04114"/>
    <property type="gene ID" value="SETIT_005597mg"/>
</dbReference>
<reference evidence="2" key="1">
    <citation type="journal article" date="2012" name="Nat. Biotechnol.">
        <title>Reference genome sequence of the model plant Setaria.</title>
        <authorList>
            <person name="Bennetzen J.L."/>
            <person name="Schmutz J."/>
            <person name="Wang H."/>
            <person name="Percifield R."/>
            <person name="Hawkins J."/>
            <person name="Pontaroli A.C."/>
            <person name="Estep M."/>
            <person name="Feng L."/>
            <person name="Vaughn J.N."/>
            <person name="Grimwood J."/>
            <person name="Jenkins J."/>
            <person name="Barry K."/>
            <person name="Lindquist E."/>
            <person name="Hellsten U."/>
            <person name="Deshpande S."/>
            <person name="Wang X."/>
            <person name="Wu X."/>
            <person name="Mitros T."/>
            <person name="Triplett J."/>
            <person name="Yang X."/>
            <person name="Ye C.Y."/>
            <person name="Mauro-Herrera M."/>
            <person name="Wang L."/>
            <person name="Li P."/>
            <person name="Sharma M."/>
            <person name="Sharma R."/>
            <person name="Ronald P.C."/>
            <person name="Panaud O."/>
            <person name="Kellogg E.A."/>
            <person name="Brutnell T.P."/>
            <person name="Doust A.N."/>
            <person name="Tuskan G.A."/>
            <person name="Rokhsar D."/>
            <person name="Devos K.M."/>
        </authorList>
    </citation>
    <scope>NUCLEOTIDE SEQUENCE [LARGE SCALE GENOMIC DNA]</scope>
    <source>
        <strain evidence="2">cv. Yugu1</strain>
    </source>
</reference>
<organism evidence="1 2">
    <name type="scientific">Setaria italica</name>
    <name type="common">Foxtail millet</name>
    <name type="synonym">Panicum italicum</name>
    <dbReference type="NCBI Taxonomy" id="4555"/>
    <lineage>
        <taxon>Eukaryota</taxon>
        <taxon>Viridiplantae</taxon>
        <taxon>Streptophyta</taxon>
        <taxon>Embryophyta</taxon>
        <taxon>Tracheophyta</taxon>
        <taxon>Spermatophyta</taxon>
        <taxon>Magnoliopsida</taxon>
        <taxon>Liliopsida</taxon>
        <taxon>Poales</taxon>
        <taxon>Poaceae</taxon>
        <taxon>PACMAD clade</taxon>
        <taxon>Panicoideae</taxon>
        <taxon>Panicodae</taxon>
        <taxon>Paniceae</taxon>
        <taxon>Cenchrinae</taxon>
        <taxon>Setaria</taxon>
    </lineage>
</organism>
<evidence type="ECO:0000313" key="2">
    <source>
        <dbReference type="Proteomes" id="UP000004995"/>
    </source>
</evidence>
<evidence type="ECO:0000313" key="1">
    <source>
        <dbReference type="EnsemblPlants" id="KQL04114"/>
    </source>
</evidence>
<dbReference type="InParanoid" id="K3XUJ0"/>
<dbReference type="Proteomes" id="UP000004995">
    <property type="component" value="Unassembled WGS sequence"/>
</dbReference>
<sequence length="57" mass="6472">MAKSSLGNLASRTTGCFHYYRWILLLDCWRPRVTMLAHFNGLVDIIASCFTGSNCCR</sequence>
<dbReference type="HOGENOM" id="CLU_3000061_0_0_1"/>
<name>K3XUJ0_SETIT</name>
<dbReference type="AlphaFoldDB" id="K3XUJ0"/>
<keyword evidence="2" id="KW-1185">Reference proteome</keyword>